<dbReference type="AlphaFoldDB" id="A0A0R2FQ14"/>
<dbReference type="STRING" id="1423804.FD14_GL000350"/>
<evidence type="ECO:0000313" key="4">
    <source>
        <dbReference type="Proteomes" id="UP000051442"/>
    </source>
</evidence>
<organism evidence="3 4">
    <name type="scientific">Secundilactobacillus similis DSM 23365 = JCM 2765</name>
    <dbReference type="NCBI Taxonomy" id="1423804"/>
    <lineage>
        <taxon>Bacteria</taxon>
        <taxon>Bacillati</taxon>
        <taxon>Bacillota</taxon>
        <taxon>Bacilli</taxon>
        <taxon>Lactobacillales</taxon>
        <taxon>Lactobacillaceae</taxon>
        <taxon>Secundilactobacillus</taxon>
    </lineage>
</organism>
<reference evidence="3 4" key="1">
    <citation type="journal article" date="2015" name="Genome Announc.">
        <title>Expanding the biotechnology potential of lactobacilli through comparative genomics of 213 strains and associated genera.</title>
        <authorList>
            <person name="Sun Z."/>
            <person name="Harris H.M."/>
            <person name="McCann A."/>
            <person name="Guo C."/>
            <person name="Argimon S."/>
            <person name="Zhang W."/>
            <person name="Yang X."/>
            <person name="Jeffery I.B."/>
            <person name="Cooney J.C."/>
            <person name="Kagawa T.F."/>
            <person name="Liu W."/>
            <person name="Song Y."/>
            <person name="Salvetti E."/>
            <person name="Wrobel A."/>
            <person name="Rasinkangas P."/>
            <person name="Parkhill J."/>
            <person name="Rea M.C."/>
            <person name="O'Sullivan O."/>
            <person name="Ritari J."/>
            <person name="Douillard F.P."/>
            <person name="Paul Ross R."/>
            <person name="Yang R."/>
            <person name="Briner A.E."/>
            <person name="Felis G.E."/>
            <person name="de Vos W.M."/>
            <person name="Barrangou R."/>
            <person name="Klaenhammer T.R."/>
            <person name="Caufield P.W."/>
            <person name="Cui Y."/>
            <person name="Zhang H."/>
            <person name="O'Toole P.W."/>
        </authorList>
    </citation>
    <scope>NUCLEOTIDE SEQUENCE [LARGE SCALE GENOMIC DNA]</scope>
    <source>
        <strain evidence="3 4">DSM 23365</strain>
    </source>
</reference>
<feature type="domain" description="Abortive phage infection protein C-terminal" evidence="2">
    <location>
        <begin position="253"/>
        <end position="555"/>
    </location>
</feature>
<feature type="region of interest" description="Disordered" evidence="1">
    <location>
        <begin position="596"/>
        <end position="625"/>
    </location>
</feature>
<feature type="compositionally biased region" description="Polar residues" evidence="1">
    <location>
        <begin position="610"/>
        <end position="625"/>
    </location>
</feature>
<name>A0A0R2FQ14_9LACO</name>
<proteinExistence type="predicted"/>
<comment type="caution">
    <text evidence="3">The sequence shown here is derived from an EMBL/GenBank/DDBJ whole genome shotgun (WGS) entry which is preliminary data.</text>
</comment>
<dbReference type="OrthoDB" id="9806213at2"/>
<dbReference type="EMBL" id="AYZM01000009">
    <property type="protein sequence ID" value="KRN26717.1"/>
    <property type="molecule type" value="Genomic_DNA"/>
</dbReference>
<dbReference type="RefSeq" id="WP_057151577.1">
    <property type="nucleotide sequence ID" value="NZ_AYZM01000009.1"/>
</dbReference>
<gene>
    <name evidence="3" type="ORF">FD14_GL000350</name>
</gene>
<dbReference type="InterPro" id="IPR018891">
    <property type="entry name" value="AIPR_C"/>
</dbReference>
<sequence>MVHTEQDQVTRALSHIKSLTRDFPENIKPNTDSDWFTFVIYNYIVNEDPNFQALTVINQYASQFVNSANDGGIDMLAYDEKSATLNIIQTKYSSNFTVTGANAEISKIMATIQKLHEKDFSNLSNNLKEKYNDLIANSENTSYAITLATTSEFDKQKVLDSFSKKKRSLKSDDILKNVDLSIFLNSDLNEKIKAVTTGIQRVREGKITLINAIPQTDIDRVQYISKTKMGAFVSAKASSIKELYDQYEDKGLFDLNVRKYIRRAGIDSGIIKTIQKDSTEFWFLNNGLTIATSSYEIDGNVIHLYDFSVVNGAQTTTLIANNLKGDQEFAVPVKVIAPSTDTKAHLSDDELDDFFSGVSEATNSQKPIRPQDLKANTRELRELHRKLKERNIFLKIKQGVKPDKKYSYTIKIEDLAKIIYSFVNQLPGTARSNVRSLFDSKRYDDIFIKPGYTTDDTDSSKIDFIQDLVTLYFTIDDVQSEDLKFARASITGDQAIFSNGKLAIMALFGIIYRYINGDARSMESVHDNKFVYGHFLNTNNKNFDANILTVFRRLLRLISKNYTSHLKLDSNITITNLLKKDSSYLEIAQTLLEKMADSEQADPDDPDPLYNSSKIFSRLHTTSNG</sequence>
<evidence type="ECO:0000313" key="3">
    <source>
        <dbReference type="EMBL" id="KRN26717.1"/>
    </source>
</evidence>
<dbReference type="PATRIC" id="fig|1423804.4.peg.381"/>
<accession>A0A0R2FQ14</accession>
<keyword evidence="4" id="KW-1185">Reference proteome</keyword>
<evidence type="ECO:0000259" key="2">
    <source>
        <dbReference type="Pfam" id="PF10592"/>
    </source>
</evidence>
<evidence type="ECO:0000256" key="1">
    <source>
        <dbReference type="SAM" id="MobiDB-lite"/>
    </source>
</evidence>
<dbReference type="Pfam" id="PF10592">
    <property type="entry name" value="AIPR"/>
    <property type="match status" value="1"/>
</dbReference>
<protein>
    <recommendedName>
        <fullName evidence="2">Abortive phage infection protein C-terminal domain-containing protein</fullName>
    </recommendedName>
</protein>
<dbReference type="Proteomes" id="UP000051442">
    <property type="component" value="Unassembled WGS sequence"/>
</dbReference>